<dbReference type="AlphaFoldDB" id="A0A833WQG4"/>
<dbReference type="PROSITE" id="PS50013">
    <property type="entry name" value="CHROMO_2"/>
    <property type="match status" value="1"/>
</dbReference>
<evidence type="ECO:0000313" key="4">
    <source>
        <dbReference type="Proteomes" id="UP000602510"/>
    </source>
</evidence>
<dbReference type="Proteomes" id="UP000602510">
    <property type="component" value="Unassembled WGS sequence"/>
</dbReference>
<dbReference type="EMBL" id="JAACNO010002324">
    <property type="protein sequence ID" value="KAF4134260.1"/>
    <property type="molecule type" value="Genomic_DNA"/>
</dbReference>
<dbReference type="SUPFAM" id="SSF54160">
    <property type="entry name" value="Chromo domain-like"/>
    <property type="match status" value="1"/>
</dbReference>
<evidence type="ECO:0000313" key="2">
    <source>
        <dbReference type="EMBL" id="KAF4046865.1"/>
    </source>
</evidence>
<reference evidence="2" key="1">
    <citation type="submission" date="2020-04" db="EMBL/GenBank/DDBJ databases">
        <title>Hybrid Assembly of Korean Phytophthora infestans isolates.</title>
        <authorList>
            <person name="Prokchorchik M."/>
            <person name="Lee Y."/>
            <person name="Seo J."/>
            <person name="Cho J.-H."/>
            <person name="Park Y.-E."/>
            <person name="Jang D.-C."/>
            <person name="Im J.-S."/>
            <person name="Choi J.-G."/>
            <person name="Park H.-J."/>
            <person name="Lee G.-B."/>
            <person name="Lee Y.-G."/>
            <person name="Hong S.-Y."/>
            <person name="Cho K."/>
            <person name="Sohn K.H."/>
        </authorList>
    </citation>
    <scope>NUCLEOTIDE SEQUENCE</scope>
    <source>
        <strain evidence="2">KR_1_A1</strain>
        <strain evidence="3">KR_2_A2</strain>
    </source>
</reference>
<dbReference type="Proteomes" id="UP000704712">
    <property type="component" value="Unassembled WGS sequence"/>
</dbReference>
<organism evidence="2 4">
    <name type="scientific">Phytophthora infestans</name>
    <name type="common">Potato late blight agent</name>
    <name type="synonym">Botrytis infestans</name>
    <dbReference type="NCBI Taxonomy" id="4787"/>
    <lineage>
        <taxon>Eukaryota</taxon>
        <taxon>Sar</taxon>
        <taxon>Stramenopiles</taxon>
        <taxon>Oomycota</taxon>
        <taxon>Peronosporomycetes</taxon>
        <taxon>Peronosporales</taxon>
        <taxon>Peronosporaceae</taxon>
        <taxon>Phytophthora</taxon>
    </lineage>
</organism>
<accession>A0A833WQG4</accession>
<gene>
    <name evidence="2" type="ORF">GN244_ATG00693</name>
    <name evidence="3" type="ORF">GN958_ATG16560</name>
</gene>
<feature type="domain" description="Chromo" evidence="1">
    <location>
        <begin position="46"/>
        <end position="79"/>
    </location>
</feature>
<name>A0A833WQG4_PHYIN</name>
<dbReference type="InterPro" id="IPR016197">
    <property type="entry name" value="Chromo-like_dom_sf"/>
</dbReference>
<evidence type="ECO:0000313" key="3">
    <source>
        <dbReference type="EMBL" id="KAF4134260.1"/>
    </source>
</evidence>
<dbReference type="Gene3D" id="2.40.50.40">
    <property type="match status" value="1"/>
</dbReference>
<comment type="caution">
    <text evidence="2">The sequence shown here is derived from an EMBL/GenBank/DDBJ whole genome shotgun (WGS) entry which is preliminary data.</text>
</comment>
<keyword evidence="4" id="KW-1185">Reference proteome</keyword>
<evidence type="ECO:0000259" key="1">
    <source>
        <dbReference type="PROSITE" id="PS50013"/>
    </source>
</evidence>
<proteinExistence type="predicted"/>
<dbReference type="EMBL" id="WSZM01000011">
    <property type="protein sequence ID" value="KAF4046865.1"/>
    <property type="molecule type" value="Genomic_DNA"/>
</dbReference>
<dbReference type="InterPro" id="IPR000953">
    <property type="entry name" value="Chromo/chromo_shadow_dom"/>
</dbReference>
<sequence>MRRLHDSFNVGVLRHYVPSPDRFADCPLPNVSPVHFAAGNGDEGFHIAEVLLKRRIRNHQSGLLVKWKDPDEDENIWER</sequence>
<protein>
    <recommendedName>
        <fullName evidence="1">Chromo domain-containing protein</fullName>
    </recommendedName>
</protein>